<proteinExistence type="predicted"/>
<reference evidence="2 3" key="1">
    <citation type="submission" date="2019-01" db="EMBL/GenBank/DDBJ databases">
        <authorList>
            <person name="Chen W.-M."/>
        </authorList>
    </citation>
    <scope>NUCLEOTIDE SEQUENCE [LARGE SCALE GENOMIC DNA]</scope>
    <source>
        <strain evidence="2 3">CCP-6</strain>
    </source>
</reference>
<comment type="caution">
    <text evidence="2">The sequence shown here is derived from an EMBL/GenBank/DDBJ whole genome shotgun (WGS) entry which is preliminary data.</text>
</comment>
<dbReference type="Gene3D" id="3.90.1170.50">
    <property type="entry name" value="Aldehyde oxidase/xanthine dehydrogenase, a/b hammerhead"/>
    <property type="match status" value="1"/>
</dbReference>
<dbReference type="InterPro" id="IPR037165">
    <property type="entry name" value="AldOxase/xan_DH_Mopterin-bd_sf"/>
</dbReference>
<dbReference type="Pfam" id="PF01315">
    <property type="entry name" value="Ald_Xan_dh_C"/>
    <property type="match status" value="1"/>
</dbReference>
<evidence type="ECO:0000259" key="1">
    <source>
        <dbReference type="SMART" id="SM01008"/>
    </source>
</evidence>
<dbReference type="AlphaFoldDB" id="A0A437MLS5"/>
<dbReference type="GO" id="GO:0005506">
    <property type="term" value="F:iron ion binding"/>
    <property type="evidence" value="ECO:0007669"/>
    <property type="project" value="InterPro"/>
</dbReference>
<dbReference type="RefSeq" id="WP_127785089.1">
    <property type="nucleotide sequence ID" value="NZ_SACL01000001.1"/>
</dbReference>
<protein>
    <submittedName>
        <fullName evidence="2">Xanthine dehydrogenase family protein molybdopterin-binding subunit</fullName>
    </submittedName>
</protein>
<dbReference type="SMART" id="SM01008">
    <property type="entry name" value="Ald_Xan_dh_C"/>
    <property type="match status" value="1"/>
</dbReference>
<sequence length="730" mass="78315">MRFDSPAGQNPIDQMKVVGRPHDRIDGPGKTTGTAPYAYERHDVVANQAYGHILGAGIAKGRIRSMDLRAARAASGVIAILTHENAGRLDKGRMNVARLLGGPEVEHYHQAIALVVAESFEQARAASQLIRVEYDRAAGQFDLHAARRAGVPPAQEDKRVGDFDRGFAEAAVRLDETYATPDESHAMMEPHATIAAWQGDRLTVWLSNQMIAWTAGDLAKTLRIPKENVRLISPFIGGGFGAKLFLRADTLLAVLGARLAGRPVKVALQRPLIANNTTHRAATIQRIRLGATRDGRLTAIGHESWSGNLEGGDPEDAVQQTTLLYAAAHRLTGTRLARLDLPEGNAMRAPGETPGLMALEIAMDEMAEKLGLDPVQFRILNDTQTDPGNAQRRFSQRQLVECLRVGAERFGWNRRQARPGQQRDGRWMVGMGMSVGFRNNLLMKSAARVRLDGRGVVTIESDMTDIGTGSYTIMAQTAAEMMGVGMDRVTVRLGDSSLPVSAGSGGQWGANNATAGVYAACVKLREAVARRAGLDPAEAVFADGMVRAGNTSRPLAELAGAEGLVGEDAIEYGDIAERVQQSTFAGHFVEVGVDMATAETRVRRMLAVCAAGRILNPKSARSQVIGAMTMGVGGALMEELAVDTRHGFFVNHDLAGYEVPVHADIPHQDVVFLDEVDPTSSPMKAKGVGELGLCGVGAAVANAIYNATGVRVRDYPITLDKLLARMPEVA</sequence>
<dbReference type="InterPro" id="IPR016208">
    <property type="entry name" value="Ald_Oxase/xanthine_DH-like"/>
</dbReference>
<evidence type="ECO:0000313" key="3">
    <source>
        <dbReference type="Proteomes" id="UP000282957"/>
    </source>
</evidence>
<gene>
    <name evidence="2" type="ORF">EOD42_00435</name>
</gene>
<feature type="domain" description="Aldehyde oxidase/xanthine dehydrogenase a/b hammerhead" evidence="1">
    <location>
        <begin position="32"/>
        <end position="138"/>
    </location>
</feature>
<dbReference type="NCBIfam" id="NF041671">
    <property type="entry name" value="peri_hyde_PaoC"/>
    <property type="match status" value="1"/>
</dbReference>
<evidence type="ECO:0000313" key="2">
    <source>
        <dbReference type="EMBL" id="RVT98617.1"/>
    </source>
</evidence>
<accession>A0A437MLS5</accession>
<dbReference type="SUPFAM" id="SSF56003">
    <property type="entry name" value="Molybdenum cofactor-binding domain"/>
    <property type="match status" value="1"/>
</dbReference>
<keyword evidence="3" id="KW-1185">Reference proteome</keyword>
<dbReference type="SUPFAM" id="SSF54665">
    <property type="entry name" value="CO dehydrogenase molybdoprotein N-domain-like"/>
    <property type="match status" value="1"/>
</dbReference>
<dbReference type="GO" id="GO:0016491">
    <property type="term" value="F:oxidoreductase activity"/>
    <property type="evidence" value="ECO:0007669"/>
    <property type="project" value="InterPro"/>
</dbReference>
<dbReference type="InterPro" id="IPR000674">
    <property type="entry name" value="Ald_Oxase/Xan_DH_a/b"/>
</dbReference>
<dbReference type="OrthoDB" id="8428274at2"/>
<organism evidence="2 3">
    <name type="scientific">Rhodovarius crocodyli</name>
    <dbReference type="NCBI Taxonomy" id="1979269"/>
    <lineage>
        <taxon>Bacteria</taxon>
        <taxon>Pseudomonadati</taxon>
        <taxon>Pseudomonadota</taxon>
        <taxon>Alphaproteobacteria</taxon>
        <taxon>Acetobacterales</taxon>
        <taxon>Roseomonadaceae</taxon>
        <taxon>Rhodovarius</taxon>
    </lineage>
</organism>
<dbReference type="InterPro" id="IPR046867">
    <property type="entry name" value="AldOxase/xan_DH_MoCoBD2"/>
</dbReference>
<dbReference type="PANTHER" id="PTHR11908">
    <property type="entry name" value="XANTHINE DEHYDROGENASE"/>
    <property type="match status" value="1"/>
</dbReference>
<dbReference type="Proteomes" id="UP000282957">
    <property type="component" value="Unassembled WGS sequence"/>
</dbReference>
<dbReference type="InterPro" id="IPR049648">
    <property type="entry name" value="PaoC-like"/>
</dbReference>
<dbReference type="Pfam" id="PF20256">
    <property type="entry name" value="MoCoBD_2"/>
    <property type="match status" value="1"/>
</dbReference>
<dbReference type="EMBL" id="SACL01000001">
    <property type="protein sequence ID" value="RVT98617.1"/>
    <property type="molecule type" value="Genomic_DNA"/>
</dbReference>
<dbReference type="InterPro" id="IPR008274">
    <property type="entry name" value="AldOxase/xan_DH_MoCoBD1"/>
</dbReference>
<dbReference type="Pfam" id="PF02738">
    <property type="entry name" value="MoCoBD_1"/>
    <property type="match status" value="1"/>
</dbReference>
<name>A0A437MLS5_9PROT</name>
<dbReference type="InterPro" id="IPR036856">
    <property type="entry name" value="Ald_Oxase/Xan_DH_a/b_sf"/>
</dbReference>
<dbReference type="PANTHER" id="PTHR11908:SF123">
    <property type="entry name" value="ALDEHYDE OXIDOREDUCTASE MOLYBDENUM-BINDING SUBUNIT PAOC"/>
    <property type="match status" value="1"/>
</dbReference>
<dbReference type="Gene3D" id="3.30.365.10">
    <property type="entry name" value="Aldehyde oxidase/xanthine dehydrogenase, molybdopterin binding domain"/>
    <property type="match status" value="4"/>
</dbReference>